<sequence length="419" mass="47779">MENFDTNIDPNIPESRDRIAEWVKAVGDKAESQGLEVKSSLEFSTRSERNKSYAKITKFILASANRDQKQAMRDYQGYGVMLIGVTQNEVCGLEDIPEQHNFEDATRGYFGSVTPAYRFVSHGFEGKDILFVIVDPPVNGKEIYICSKEYRSQEKGGDQLKDGAIYCRESTQTIEANSIQMRGIIDRLLGGKVDFELGIPSIFSGPHIDNETLKNMYSQPKEKHAEYLREELIREELNGKTSVSEHLVAQVKALNNYEERLDECFERLLELKLDSASFSIKNTGTRELKRPCIEYEFPGNVYLVQLENCDYKKVGAYEVYPFLPIPADPTVNYRLFRPKPSSNFYKTHKPNVLVWNPGSVNPGQTITSDDENIGIFLSKDNDNKTVLCRMTDPNLRHPFEGEIDITLLNFDVCNIFNLK</sequence>
<accession>A0A930PG91</accession>
<dbReference type="Proteomes" id="UP000769484">
    <property type="component" value="Unassembled WGS sequence"/>
</dbReference>
<proteinExistence type="predicted"/>
<gene>
    <name evidence="1" type="ORF">HXO56_11925</name>
</gene>
<dbReference type="EMBL" id="JABZXJ010000111">
    <property type="protein sequence ID" value="MBF1650760.1"/>
    <property type="molecule type" value="Genomic_DNA"/>
</dbReference>
<evidence type="ECO:0000313" key="1">
    <source>
        <dbReference type="EMBL" id="MBF1650760.1"/>
    </source>
</evidence>
<comment type="caution">
    <text evidence="1">The sequence shown here is derived from an EMBL/GenBank/DDBJ whole genome shotgun (WGS) entry which is preliminary data.</text>
</comment>
<dbReference type="AlphaFoldDB" id="A0A930PG91"/>
<protein>
    <submittedName>
        <fullName evidence="1">Uncharacterized protein</fullName>
    </submittedName>
</protein>
<organism evidence="1 2">
    <name type="scientific">Rothia dentocariosa</name>
    <dbReference type="NCBI Taxonomy" id="2047"/>
    <lineage>
        <taxon>Bacteria</taxon>
        <taxon>Bacillati</taxon>
        <taxon>Actinomycetota</taxon>
        <taxon>Actinomycetes</taxon>
        <taxon>Micrococcales</taxon>
        <taxon>Micrococcaceae</taxon>
        <taxon>Rothia</taxon>
    </lineage>
</organism>
<reference evidence="1" key="1">
    <citation type="submission" date="2020-04" db="EMBL/GenBank/DDBJ databases">
        <title>Deep metagenomics examines the oral microbiome during advanced dental caries in children, revealing novel taxa and co-occurrences with host molecules.</title>
        <authorList>
            <person name="Baker J.L."/>
            <person name="Morton J.T."/>
            <person name="Dinis M."/>
            <person name="Alvarez R."/>
            <person name="Tran N.C."/>
            <person name="Knight R."/>
            <person name="Edlund A."/>
        </authorList>
    </citation>
    <scope>NUCLEOTIDE SEQUENCE</scope>
    <source>
        <strain evidence="1">JCVI_47_bin.4</strain>
    </source>
</reference>
<name>A0A930PG91_9MICC</name>
<evidence type="ECO:0000313" key="2">
    <source>
        <dbReference type="Proteomes" id="UP000769484"/>
    </source>
</evidence>